<proteinExistence type="predicted"/>
<reference evidence="2" key="1">
    <citation type="journal article" date="2014" name="Int. J. Syst. Evol. Microbiol.">
        <title>Complete genome sequence of Corynebacterium casei LMG S-19264T (=DSM 44701T), isolated from a smear-ripened cheese.</title>
        <authorList>
            <consortium name="US DOE Joint Genome Institute (JGI-PGF)"/>
            <person name="Walter F."/>
            <person name="Albersmeier A."/>
            <person name="Kalinowski J."/>
            <person name="Ruckert C."/>
        </authorList>
    </citation>
    <scope>NUCLEOTIDE SEQUENCE</scope>
    <source>
        <strain evidence="2">CGMCC 1.12987</strain>
    </source>
</reference>
<sequence length="69" mass="7512">MVYSLVKGTSHFSLAVCIEFIGCIPVTFLAVKRGVFFVLLGHKAGDLLMPGSINTDKRGIERKLAFKLG</sequence>
<dbReference type="AlphaFoldDB" id="A0A917LIB4"/>
<keyword evidence="1" id="KW-1133">Transmembrane helix</keyword>
<reference evidence="2" key="2">
    <citation type="submission" date="2020-09" db="EMBL/GenBank/DDBJ databases">
        <authorList>
            <person name="Sun Q."/>
            <person name="Zhou Y."/>
        </authorList>
    </citation>
    <scope>NUCLEOTIDE SEQUENCE</scope>
    <source>
        <strain evidence="2">CGMCC 1.12987</strain>
    </source>
</reference>
<evidence type="ECO:0000313" key="3">
    <source>
        <dbReference type="Proteomes" id="UP000644756"/>
    </source>
</evidence>
<gene>
    <name evidence="2" type="ORF">GCM10010916_47990</name>
</gene>
<dbReference type="EMBL" id="BMGR01000024">
    <property type="protein sequence ID" value="GGG26009.1"/>
    <property type="molecule type" value="Genomic_DNA"/>
</dbReference>
<name>A0A917LIB4_9BACL</name>
<organism evidence="2 3">
    <name type="scientific">Paenibacillus abyssi</name>
    <dbReference type="NCBI Taxonomy" id="1340531"/>
    <lineage>
        <taxon>Bacteria</taxon>
        <taxon>Bacillati</taxon>
        <taxon>Bacillota</taxon>
        <taxon>Bacilli</taxon>
        <taxon>Bacillales</taxon>
        <taxon>Paenibacillaceae</taxon>
        <taxon>Paenibacillus</taxon>
    </lineage>
</organism>
<dbReference type="Proteomes" id="UP000644756">
    <property type="component" value="Unassembled WGS sequence"/>
</dbReference>
<comment type="caution">
    <text evidence="2">The sequence shown here is derived from an EMBL/GenBank/DDBJ whole genome shotgun (WGS) entry which is preliminary data.</text>
</comment>
<evidence type="ECO:0000256" key="1">
    <source>
        <dbReference type="SAM" id="Phobius"/>
    </source>
</evidence>
<accession>A0A917LIB4</accession>
<protein>
    <submittedName>
        <fullName evidence="2">Uncharacterized protein</fullName>
    </submittedName>
</protein>
<keyword evidence="1" id="KW-0812">Transmembrane</keyword>
<feature type="transmembrane region" description="Helical" evidence="1">
    <location>
        <begin position="12"/>
        <end position="31"/>
    </location>
</feature>
<keyword evidence="1" id="KW-0472">Membrane</keyword>
<keyword evidence="3" id="KW-1185">Reference proteome</keyword>
<evidence type="ECO:0000313" key="2">
    <source>
        <dbReference type="EMBL" id="GGG26009.1"/>
    </source>
</evidence>